<dbReference type="PANTHER" id="PTHR10039">
    <property type="entry name" value="AMELOGENIN"/>
    <property type="match status" value="1"/>
</dbReference>
<dbReference type="InterPro" id="IPR056884">
    <property type="entry name" value="NPHP3-like_N"/>
</dbReference>
<dbReference type="PROSITE" id="PS50837">
    <property type="entry name" value="NACHT"/>
    <property type="match status" value="1"/>
</dbReference>
<accession>A0A9P5X062</accession>
<dbReference type="OrthoDB" id="3262196at2759"/>
<name>A0A9P5X062_9AGAR</name>
<dbReference type="InterPro" id="IPR027417">
    <property type="entry name" value="P-loop_NTPase"/>
</dbReference>
<dbReference type="Pfam" id="PF24883">
    <property type="entry name" value="NPHP3_N"/>
    <property type="match status" value="1"/>
</dbReference>
<comment type="caution">
    <text evidence="4">The sequence shown here is derived from an EMBL/GenBank/DDBJ whole genome shotgun (WGS) entry which is preliminary data.</text>
</comment>
<feature type="chain" id="PRO_5040443882" description="NACHT domain-containing protein" evidence="2">
    <location>
        <begin position="18"/>
        <end position="583"/>
    </location>
</feature>
<reference evidence="4" key="1">
    <citation type="submission" date="2020-11" db="EMBL/GenBank/DDBJ databases">
        <authorList>
            <consortium name="DOE Joint Genome Institute"/>
            <person name="Ahrendt S."/>
            <person name="Riley R."/>
            <person name="Andreopoulos W."/>
            <person name="Labutti K."/>
            <person name="Pangilinan J."/>
            <person name="Ruiz-Duenas F.J."/>
            <person name="Barrasa J.M."/>
            <person name="Sanchez-Garcia M."/>
            <person name="Camarero S."/>
            <person name="Miyauchi S."/>
            <person name="Serrano A."/>
            <person name="Linde D."/>
            <person name="Babiker R."/>
            <person name="Drula E."/>
            <person name="Ayuso-Fernandez I."/>
            <person name="Pacheco R."/>
            <person name="Padilla G."/>
            <person name="Ferreira P."/>
            <person name="Barriuso J."/>
            <person name="Kellner H."/>
            <person name="Castanera R."/>
            <person name="Alfaro M."/>
            <person name="Ramirez L."/>
            <person name="Pisabarro A.G."/>
            <person name="Kuo A."/>
            <person name="Tritt A."/>
            <person name="Lipzen A."/>
            <person name="He G."/>
            <person name="Yan M."/>
            <person name="Ng V."/>
            <person name="Cullen D."/>
            <person name="Martin F."/>
            <person name="Rosso M.-N."/>
            <person name="Henrissat B."/>
            <person name="Hibbett D."/>
            <person name="Martinez A.T."/>
            <person name="Grigoriev I.V."/>
        </authorList>
    </citation>
    <scope>NUCLEOTIDE SEQUENCE</scope>
    <source>
        <strain evidence="4">MF-IS2</strain>
    </source>
</reference>
<keyword evidence="2" id="KW-0732">Signal</keyword>
<dbReference type="Proteomes" id="UP000807342">
    <property type="component" value="Unassembled WGS sequence"/>
</dbReference>
<evidence type="ECO:0000259" key="3">
    <source>
        <dbReference type="PROSITE" id="PS50837"/>
    </source>
</evidence>
<dbReference type="InterPro" id="IPR007111">
    <property type="entry name" value="NACHT_NTPase"/>
</dbReference>
<dbReference type="PANTHER" id="PTHR10039:SF14">
    <property type="entry name" value="NACHT DOMAIN-CONTAINING PROTEIN"/>
    <property type="match status" value="1"/>
</dbReference>
<evidence type="ECO:0000256" key="1">
    <source>
        <dbReference type="ARBA" id="ARBA00022737"/>
    </source>
</evidence>
<keyword evidence="5" id="KW-1185">Reference proteome</keyword>
<evidence type="ECO:0000313" key="5">
    <source>
        <dbReference type="Proteomes" id="UP000807342"/>
    </source>
</evidence>
<gene>
    <name evidence="4" type="ORF">P691DRAFT_766864</name>
</gene>
<protein>
    <recommendedName>
        <fullName evidence="3">NACHT domain-containing protein</fullName>
    </recommendedName>
</protein>
<proteinExistence type="predicted"/>
<dbReference type="Gene3D" id="3.40.50.300">
    <property type="entry name" value="P-loop containing nucleotide triphosphate hydrolases"/>
    <property type="match status" value="1"/>
</dbReference>
<keyword evidence="1" id="KW-0677">Repeat</keyword>
<sequence>MHLATTGAFLILHLAVARWLAPEALSDAELHSRARFPQPKCLKDTRRTLIADIMEWMFSKDDPSCDMSWLYGPMGVGKSALAQTLGESAEESGVLGAALFLSDDQNDPYRIFVSIAHQLSRRDLGGPYALRVAEHLAEHVAADNTLLKKDLAKQFKELIQEPMSGLSLPQKLLVVVDGLDECRGDMEQSEIIRLISKSVKSPQPPPIRWLICSRPEPGLGREILRLFGARCVRKEVPIADEESRQDIERFVRKGFRRITKQQPEAYENWPPEGSITMIARASSGLFIYASTLIKFIQDPDLDRPKAQLEIVRGFIENSVAVNIHNQNPLKHLDNLYHQILTRVDAAVLPMTLQLLGTCILYPNLPVLQLANLLNLSEETFYSALRRVHSVIDVPPLAKASVGHLRFFHTSFVEFLKNPSRSKSFALDTPTINARFAGACFDALGKLKIFYAKNLPWKPSSSSKMHPLSIAHQILSYAAIHVWEVCVNASESENQPVLDLILDFDFTQLQFVEQNIPAAHFRNFVEWLSRQNLPREIIREHEVDTQLFGARFAGEKYRCVTLGEGAKAIKVYFTGDKVILEPGT</sequence>
<dbReference type="EMBL" id="MU152110">
    <property type="protein sequence ID" value="KAF9441026.1"/>
    <property type="molecule type" value="Genomic_DNA"/>
</dbReference>
<organism evidence="4 5">
    <name type="scientific">Macrolepiota fuliginosa MF-IS2</name>
    <dbReference type="NCBI Taxonomy" id="1400762"/>
    <lineage>
        <taxon>Eukaryota</taxon>
        <taxon>Fungi</taxon>
        <taxon>Dikarya</taxon>
        <taxon>Basidiomycota</taxon>
        <taxon>Agaricomycotina</taxon>
        <taxon>Agaricomycetes</taxon>
        <taxon>Agaricomycetidae</taxon>
        <taxon>Agaricales</taxon>
        <taxon>Agaricineae</taxon>
        <taxon>Agaricaceae</taxon>
        <taxon>Macrolepiota</taxon>
    </lineage>
</organism>
<feature type="signal peptide" evidence="2">
    <location>
        <begin position="1"/>
        <end position="17"/>
    </location>
</feature>
<feature type="domain" description="NACHT" evidence="3">
    <location>
        <begin position="66"/>
        <end position="215"/>
    </location>
</feature>
<dbReference type="AlphaFoldDB" id="A0A9P5X062"/>
<evidence type="ECO:0000313" key="4">
    <source>
        <dbReference type="EMBL" id="KAF9441026.1"/>
    </source>
</evidence>
<evidence type="ECO:0000256" key="2">
    <source>
        <dbReference type="SAM" id="SignalP"/>
    </source>
</evidence>
<dbReference type="SUPFAM" id="SSF52540">
    <property type="entry name" value="P-loop containing nucleoside triphosphate hydrolases"/>
    <property type="match status" value="1"/>
</dbReference>